<organism evidence="3 4">
    <name type="scientific">Algoriphagus namhaensis</name>
    <dbReference type="NCBI Taxonomy" id="915353"/>
    <lineage>
        <taxon>Bacteria</taxon>
        <taxon>Pseudomonadati</taxon>
        <taxon>Bacteroidota</taxon>
        <taxon>Cytophagia</taxon>
        <taxon>Cytophagales</taxon>
        <taxon>Cyclobacteriaceae</taxon>
        <taxon>Algoriphagus</taxon>
    </lineage>
</organism>
<keyword evidence="4" id="KW-1185">Reference proteome</keyword>
<dbReference type="RefSeq" id="WP_377906341.1">
    <property type="nucleotide sequence ID" value="NZ_JBHRZS010000007.1"/>
</dbReference>
<evidence type="ECO:0000259" key="2">
    <source>
        <dbReference type="PROSITE" id="PS50164"/>
    </source>
</evidence>
<gene>
    <name evidence="3" type="ORF">ACFOSV_12450</name>
</gene>
<dbReference type="Proteomes" id="UP001595805">
    <property type="component" value="Unassembled WGS sequence"/>
</dbReference>
<comment type="similarity">
    <text evidence="1">Belongs to the UPF0213 family.</text>
</comment>
<protein>
    <submittedName>
        <fullName evidence="3">GIY-YIG nuclease family protein</fullName>
    </submittedName>
</protein>
<dbReference type="Gene3D" id="3.40.1440.10">
    <property type="entry name" value="GIY-YIG endonuclease"/>
    <property type="match status" value="1"/>
</dbReference>
<reference evidence="4" key="1">
    <citation type="journal article" date="2019" name="Int. J. Syst. Evol. Microbiol.">
        <title>The Global Catalogue of Microorganisms (GCM) 10K type strain sequencing project: providing services to taxonomists for standard genome sequencing and annotation.</title>
        <authorList>
            <consortium name="The Broad Institute Genomics Platform"/>
            <consortium name="The Broad Institute Genome Sequencing Center for Infectious Disease"/>
            <person name="Wu L."/>
            <person name="Ma J."/>
        </authorList>
    </citation>
    <scope>NUCLEOTIDE SEQUENCE [LARGE SCALE GENOMIC DNA]</scope>
    <source>
        <strain evidence="4">CCUG 60523</strain>
    </source>
</reference>
<dbReference type="InterPro" id="IPR035901">
    <property type="entry name" value="GIY-YIG_endonuc_sf"/>
</dbReference>
<evidence type="ECO:0000256" key="1">
    <source>
        <dbReference type="ARBA" id="ARBA00007435"/>
    </source>
</evidence>
<dbReference type="Pfam" id="PF01541">
    <property type="entry name" value="GIY-YIG"/>
    <property type="match status" value="1"/>
</dbReference>
<proteinExistence type="inferred from homology"/>
<dbReference type="PROSITE" id="PS50164">
    <property type="entry name" value="GIY_YIG"/>
    <property type="match status" value="1"/>
</dbReference>
<name>A0ABV8ASS8_9BACT</name>
<dbReference type="SUPFAM" id="SSF82771">
    <property type="entry name" value="GIY-YIG endonuclease"/>
    <property type="match status" value="1"/>
</dbReference>
<sequence>MEYFVYFIESKKDGTFYFGSSTDPKIRLAKHNKPHKGYTAMKQPWKLKYTQRFDSIKEAIVRERFLKAQKSRVFLSEHIINQSKD</sequence>
<accession>A0ABV8ASS8</accession>
<dbReference type="PANTHER" id="PTHR34477">
    <property type="entry name" value="UPF0213 PROTEIN YHBQ"/>
    <property type="match status" value="1"/>
</dbReference>
<dbReference type="InterPro" id="IPR050190">
    <property type="entry name" value="UPF0213_domain"/>
</dbReference>
<evidence type="ECO:0000313" key="3">
    <source>
        <dbReference type="EMBL" id="MFC3880998.1"/>
    </source>
</evidence>
<feature type="domain" description="GIY-YIG" evidence="2">
    <location>
        <begin position="1"/>
        <end position="80"/>
    </location>
</feature>
<evidence type="ECO:0000313" key="4">
    <source>
        <dbReference type="Proteomes" id="UP001595805"/>
    </source>
</evidence>
<dbReference type="InterPro" id="IPR000305">
    <property type="entry name" value="GIY-YIG_endonuc"/>
</dbReference>
<comment type="caution">
    <text evidence="3">The sequence shown here is derived from an EMBL/GenBank/DDBJ whole genome shotgun (WGS) entry which is preliminary data.</text>
</comment>
<dbReference type="PANTHER" id="PTHR34477:SF1">
    <property type="entry name" value="UPF0213 PROTEIN YHBQ"/>
    <property type="match status" value="1"/>
</dbReference>
<dbReference type="EMBL" id="JBHRZS010000007">
    <property type="protein sequence ID" value="MFC3880998.1"/>
    <property type="molecule type" value="Genomic_DNA"/>
</dbReference>